<dbReference type="OrthoDB" id="10416150at2759"/>
<dbReference type="AlphaFoldDB" id="A0A397W070"/>
<dbReference type="Proteomes" id="UP000266673">
    <property type="component" value="Unassembled WGS sequence"/>
</dbReference>
<protein>
    <submittedName>
        <fullName evidence="2">Uncharacterized protein</fullName>
    </submittedName>
</protein>
<accession>A0A397W070</accession>
<evidence type="ECO:0000256" key="1">
    <source>
        <dbReference type="SAM" id="MobiDB-lite"/>
    </source>
</evidence>
<proteinExistence type="predicted"/>
<keyword evidence="3" id="KW-1185">Reference proteome</keyword>
<organism evidence="2 3">
    <name type="scientific">Gigaspora rosea</name>
    <dbReference type="NCBI Taxonomy" id="44941"/>
    <lineage>
        <taxon>Eukaryota</taxon>
        <taxon>Fungi</taxon>
        <taxon>Fungi incertae sedis</taxon>
        <taxon>Mucoromycota</taxon>
        <taxon>Glomeromycotina</taxon>
        <taxon>Glomeromycetes</taxon>
        <taxon>Diversisporales</taxon>
        <taxon>Gigasporaceae</taxon>
        <taxon>Gigaspora</taxon>
    </lineage>
</organism>
<name>A0A397W070_9GLOM</name>
<feature type="region of interest" description="Disordered" evidence="1">
    <location>
        <begin position="1"/>
        <end position="31"/>
    </location>
</feature>
<evidence type="ECO:0000313" key="3">
    <source>
        <dbReference type="Proteomes" id="UP000266673"/>
    </source>
</evidence>
<gene>
    <name evidence="2" type="ORF">C2G38_2030051</name>
</gene>
<comment type="caution">
    <text evidence="2">The sequence shown here is derived from an EMBL/GenBank/DDBJ whole genome shotgun (WGS) entry which is preliminary data.</text>
</comment>
<dbReference type="EMBL" id="QKWP01000128">
    <property type="protein sequence ID" value="RIB26669.1"/>
    <property type="molecule type" value="Genomic_DNA"/>
</dbReference>
<sequence>MSNYCDNSYEEYPISPPRDVDNAKSDNNTTVEHDPRACSFFPLVANYFDDNYEEFSTISVDIVKSDDNTTVEHNDDSRACYCDDSYENFPIGPSGSIENVKSDANAIVKGYCSDNYAKFPTGPSRSVDNVKSNDNTIAESYDNPIVKCHDDLCACSFFLLVADYCDASYEEFPIDPSRIVDNTAV</sequence>
<evidence type="ECO:0000313" key="2">
    <source>
        <dbReference type="EMBL" id="RIB26669.1"/>
    </source>
</evidence>
<reference evidence="2 3" key="1">
    <citation type="submission" date="2018-06" db="EMBL/GenBank/DDBJ databases">
        <title>Comparative genomics reveals the genomic features of Rhizophagus irregularis, R. cerebriforme, R. diaphanum and Gigaspora rosea, and their symbiotic lifestyle signature.</title>
        <authorList>
            <person name="Morin E."/>
            <person name="San Clemente H."/>
            <person name="Chen E.C.H."/>
            <person name="De La Providencia I."/>
            <person name="Hainaut M."/>
            <person name="Kuo A."/>
            <person name="Kohler A."/>
            <person name="Murat C."/>
            <person name="Tang N."/>
            <person name="Roy S."/>
            <person name="Loubradou J."/>
            <person name="Henrissat B."/>
            <person name="Grigoriev I.V."/>
            <person name="Corradi N."/>
            <person name="Roux C."/>
            <person name="Martin F.M."/>
        </authorList>
    </citation>
    <scope>NUCLEOTIDE SEQUENCE [LARGE SCALE GENOMIC DNA]</scope>
    <source>
        <strain evidence="2 3">DAOM 194757</strain>
    </source>
</reference>